<keyword evidence="8" id="KW-1185">Reference proteome</keyword>
<protein>
    <recommendedName>
        <fullName evidence="4">Ornithine decarboxylase antizyme</fullName>
    </recommendedName>
</protein>
<evidence type="ECO:0000256" key="2">
    <source>
        <dbReference type="ARBA" id="ARBA00008796"/>
    </source>
</evidence>
<sequence>MASMNIEMSLISSSNPSNSTRTTSIQSNGSTAVCHIRRSEGEMTLSYYATDAGGPAWYVKNFSTEMVSLFLFILTNPSLIGAPDVLNHGFPTERRANELATRPSPEQAFVTEMLAEEWVPEATLSVSLIDQDSVWVGFIHQHTLYVRASSWTDVDVRESIMAVMELAESLECQNVALCVPKTANQIQPFVHDLLLVGFELIHPQAMQLKHSVQSNYICVGMEL</sequence>
<dbReference type="GO" id="GO:0005634">
    <property type="term" value="C:nucleus"/>
    <property type="evidence" value="ECO:0007669"/>
    <property type="project" value="TreeGrafter"/>
</dbReference>
<dbReference type="Pfam" id="PF02100">
    <property type="entry name" value="ODC_AZ"/>
    <property type="match status" value="1"/>
</dbReference>
<evidence type="ECO:0000256" key="6">
    <source>
        <dbReference type="SAM" id="MobiDB-lite"/>
    </source>
</evidence>
<evidence type="ECO:0000256" key="5">
    <source>
        <dbReference type="ARBA" id="ARBA00022758"/>
    </source>
</evidence>
<organism evidence="7 8">
    <name type="scientific">Umbelopsis vinacea</name>
    <dbReference type="NCBI Taxonomy" id="44442"/>
    <lineage>
        <taxon>Eukaryota</taxon>
        <taxon>Fungi</taxon>
        <taxon>Fungi incertae sedis</taxon>
        <taxon>Mucoromycota</taxon>
        <taxon>Mucoromycotina</taxon>
        <taxon>Umbelopsidomycetes</taxon>
        <taxon>Umbelopsidales</taxon>
        <taxon>Umbelopsidaceae</taxon>
        <taxon>Umbelopsis</taxon>
    </lineage>
</organism>
<comment type="function">
    <text evidence="1">Ornithine decarboxylase (ODC) antizyme protein that negatively regulates ODC activity and intracellular polyamine biosynthesis in response to increased intracellular polyamine levels. Binds to ODC monomers, inhibiting the assembly of the functional ODC homodimer, and targets the monomers for ubiquitin-independent proteolytic destruction by the 26S proteasome.</text>
</comment>
<dbReference type="GO" id="GO:0008073">
    <property type="term" value="F:ornithine decarboxylase inhibitor activity"/>
    <property type="evidence" value="ECO:0007669"/>
    <property type="project" value="InterPro"/>
</dbReference>
<dbReference type="InterPro" id="IPR038581">
    <property type="entry name" value="ODC_AZ_sf"/>
</dbReference>
<gene>
    <name evidence="7" type="ORF">INT44_008238</name>
</gene>
<dbReference type="Proteomes" id="UP000612746">
    <property type="component" value="Unassembled WGS sequence"/>
</dbReference>
<dbReference type="SUPFAM" id="SSF55729">
    <property type="entry name" value="Acyl-CoA N-acyltransferases (Nat)"/>
    <property type="match status" value="1"/>
</dbReference>
<comment type="caution">
    <text evidence="7">The sequence shown here is derived from an EMBL/GenBank/DDBJ whole genome shotgun (WGS) entry which is preliminary data.</text>
</comment>
<dbReference type="Gene3D" id="3.40.630.60">
    <property type="match status" value="1"/>
</dbReference>
<dbReference type="GO" id="GO:0045732">
    <property type="term" value="P:positive regulation of protein catabolic process"/>
    <property type="evidence" value="ECO:0007669"/>
    <property type="project" value="TreeGrafter"/>
</dbReference>
<feature type="region of interest" description="Disordered" evidence="6">
    <location>
        <begin position="1"/>
        <end position="31"/>
    </location>
</feature>
<dbReference type="GO" id="GO:0005737">
    <property type="term" value="C:cytoplasm"/>
    <property type="evidence" value="ECO:0007669"/>
    <property type="project" value="TreeGrafter"/>
</dbReference>
<dbReference type="EMBL" id="JAEPRA010000012">
    <property type="protein sequence ID" value="KAG2177724.1"/>
    <property type="molecule type" value="Genomic_DNA"/>
</dbReference>
<dbReference type="OrthoDB" id="5959761at2759"/>
<feature type="compositionally biased region" description="Low complexity" evidence="6">
    <location>
        <begin position="9"/>
        <end position="25"/>
    </location>
</feature>
<evidence type="ECO:0000313" key="7">
    <source>
        <dbReference type="EMBL" id="KAG2177724.1"/>
    </source>
</evidence>
<comment type="similarity">
    <text evidence="2">Belongs to the ODC antizyme family.</text>
</comment>
<keyword evidence="5" id="KW-0688">Ribosomal frameshifting</keyword>
<dbReference type="InterPro" id="IPR002993">
    <property type="entry name" value="ODC_AZ"/>
</dbReference>
<dbReference type="PANTHER" id="PTHR10279:SF10">
    <property type="entry name" value="ORNITHINE DECARBOXYLASE ANTIZYME"/>
    <property type="match status" value="1"/>
</dbReference>
<name>A0A8H7PQK2_9FUNG</name>
<evidence type="ECO:0000256" key="1">
    <source>
        <dbReference type="ARBA" id="ARBA00002307"/>
    </source>
</evidence>
<evidence type="ECO:0000256" key="3">
    <source>
        <dbReference type="ARBA" id="ARBA00011486"/>
    </source>
</evidence>
<evidence type="ECO:0000256" key="4">
    <source>
        <dbReference type="ARBA" id="ARBA00017712"/>
    </source>
</evidence>
<evidence type="ECO:0000313" key="8">
    <source>
        <dbReference type="Proteomes" id="UP000612746"/>
    </source>
</evidence>
<reference evidence="7" key="1">
    <citation type="submission" date="2020-12" db="EMBL/GenBank/DDBJ databases">
        <title>Metabolic potential, ecology and presence of endohyphal bacteria is reflected in genomic diversity of Mucoromycotina.</title>
        <authorList>
            <person name="Muszewska A."/>
            <person name="Okrasinska A."/>
            <person name="Steczkiewicz K."/>
            <person name="Drgas O."/>
            <person name="Orlowska M."/>
            <person name="Perlinska-Lenart U."/>
            <person name="Aleksandrzak-Piekarczyk T."/>
            <person name="Szatraj K."/>
            <person name="Zielenkiewicz U."/>
            <person name="Pilsyk S."/>
            <person name="Malc E."/>
            <person name="Mieczkowski P."/>
            <person name="Kruszewska J.S."/>
            <person name="Biernat P."/>
            <person name="Pawlowska J."/>
        </authorList>
    </citation>
    <scope>NUCLEOTIDE SEQUENCE</scope>
    <source>
        <strain evidence="7">WA0000051536</strain>
    </source>
</reference>
<dbReference type="InterPro" id="IPR016181">
    <property type="entry name" value="Acyl_CoA_acyltransferase"/>
</dbReference>
<comment type="subunit">
    <text evidence="3">Interacts with ODC and thereby sterically blocks ODC homodimerization.</text>
</comment>
<dbReference type="GO" id="GO:0075523">
    <property type="term" value="P:viral translational frameshifting"/>
    <property type="evidence" value="ECO:0007669"/>
    <property type="project" value="UniProtKB-KW"/>
</dbReference>
<proteinExistence type="inferred from homology"/>
<dbReference type="PANTHER" id="PTHR10279">
    <property type="entry name" value="ORNITHINE DECARBOXYLASE ANTIZYME"/>
    <property type="match status" value="1"/>
</dbReference>
<dbReference type="AlphaFoldDB" id="A0A8H7PQK2"/>
<accession>A0A8H7PQK2</accession>